<gene>
    <name evidence="6" type="ORF">CALVIDRAFT_569951</name>
</gene>
<dbReference type="STRING" id="1330018.A0A167FE41"/>
<dbReference type="SMART" id="SM00490">
    <property type="entry name" value="HELICc"/>
    <property type="match status" value="1"/>
</dbReference>
<dbReference type="SUPFAM" id="SSF52540">
    <property type="entry name" value="P-loop containing nucleoside triphosphate hydrolases"/>
    <property type="match status" value="1"/>
</dbReference>
<feature type="compositionally biased region" description="Acidic residues" evidence="4">
    <location>
        <begin position="50"/>
        <end position="60"/>
    </location>
</feature>
<dbReference type="Pfam" id="PF00271">
    <property type="entry name" value="Helicase_C"/>
    <property type="match status" value="1"/>
</dbReference>
<dbReference type="PROSITE" id="PS51194">
    <property type="entry name" value="HELICASE_CTER"/>
    <property type="match status" value="1"/>
</dbReference>
<evidence type="ECO:0000256" key="3">
    <source>
        <dbReference type="ARBA" id="ARBA00022840"/>
    </source>
</evidence>
<name>A0A167FE41_CALVF</name>
<dbReference type="EMBL" id="KV417442">
    <property type="protein sequence ID" value="KZO89403.1"/>
    <property type="molecule type" value="Genomic_DNA"/>
</dbReference>
<feature type="non-terminal residue" evidence="6">
    <location>
        <position position="246"/>
    </location>
</feature>
<keyword evidence="1" id="KW-0547">Nucleotide-binding</keyword>
<organism evidence="6 7">
    <name type="scientific">Calocera viscosa (strain TUFC12733)</name>
    <dbReference type="NCBI Taxonomy" id="1330018"/>
    <lineage>
        <taxon>Eukaryota</taxon>
        <taxon>Fungi</taxon>
        <taxon>Dikarya</taxon>
        <taxon>Basidiomycota</taxon>
        <taxon>Agaricomycotina</taxon>
        <taxon>Dacrymycetes</taxon>
        <taxon>Dacrymycetales</taxon>
        <taxon>Dacrymycetaceae</taxon>
        <taxon>Calocera</taxon>
    </lineage>
</organism>
<feature type="region of interest" description="Disordered" evidence="4">
    <location>
        <begin position="41"/>
        <end position="60"/>
    </location>
</feature>
<dbReference type="GO" id="GO:0008094">
    <property type="term" value="F:ATP-dependent activity, acting on DNA"/>
    <property type="evidence" value="ECO:0007669"/>
    <property type="project" value="TreeGrafter"/>
</dbReference>
<dbReference type="GO" id="GO:0005634">
    <property type="term" value="C:nucleus"/>
    <property type="evidence" value="ECO:0007669"/>
    <property type="project" value="TreeGrafter"/>
</dbReference>
<evidence type="ECO:0000256" key="1">
    <source>
        <dbReference type="ARBA" id="ARBA00022741"/>
    </source>
</evidence>
<dbReference type="Gene3D" id="3.40.50.300">
    <property type="entry name" value="P-loop containing nucleotide triphosphate hydrolases"/>
    <property type="match status" value="1"/>
</dbReference>
<dbReference type="InterPro" id="IPR027417">
    <property type="entry name" value="P-loop_NTPase"/>
</dbReference>
<dbReference type="InterPro" id="IPR049730">
    <property type="entry name" value="SNF2/RAD54-like_C"/>
</dbReference>
<dbReference type="Proteomes" id="UP000076738">
    <property type="component" value="Unassembled WGS sequence"/>
</dbReference>
<keyword evidence="2 6" id="KW-0378">Hydrolase</keyword>
<accession>A0A167FE41</accession>
<dbReference type="CDD" id="cd18793">
    <property type="entry name" value="SF2_C_SNF"/>
    <property type="match status" value="1"/>
</dbReference>
<sequence>MALAARKKLIFQKAHNQVDQNFLRSTVFRLRRLCNSRALAERPAGNVPNGEEEDDDDDDDAQRVLADHWSEEEQDKAIKRLQKEIKNIIEREQLEVPGTRLIVISQWTMFLDIAEHALRTLPGMRTARYQGGMSAAARQAVVESFQNDMDDNAPNVLLMSITAGGVGLNLTNARVQIIVDPCYNPGWESQAVGRMKRFGQKNKVLKVYYLRMRDTVEQGIIDIQDRKKRLMSGSFGLQEEYNMYER</sequence>
<dbReference type="InterPro" id="IPR001650">
    <property type="entry name" value="Helicase_C-like"/>
</dbReference>
<reference evidence="6 7" key="1">
    <citation type="journal article" date="2016" name="Mol. Biol. Evol.">
        <title>Comparative Genomics of Early-Diverging Mushroom-Forming Fungi Provides Insights into the Origins of Lignocellulose Decay Capabilities.</title>
        <authorList>
            <person name="Nagy L.G."/>
            <person name="Riley R."/>
            <person name="Tritt A."/>
            <person name="Adam C."/>
            <person name="Daum C."/>
            <person name="Floudas D."/>
            <person name="Sun H."/>
            <person name="Yadav J.S."/>
            <person name="Pangilinan J."/>
            <person name="Larsson K.H."/>
            <person name="Matsuura K."/>
            <person name="Barry K."/>
            <person name="Labutti K."/>
            <person name="Kuo R."/>
            <person name="Ohm R.A."/>
            <person name="Bhattacharya S.S."/>
            <person name="Shirouzu T."/>
            <person name="Yoshinaga Y."/>
            <person name="Martin F.M."/>
            <person name="Grigoriev I.V."/>
            <person name="Hibbett D.S."/>
        </authorList>
    </citation>
    <scope>NUCLEOTIDE SEQUENCE [LARGE SCALE GENOMIC DNA]</scope>
    <source>
        <strain evidence="6 7">TUFC12733</strain>
    </source>
</reference>
<evidence type="ECO:0000256" key="2">
    <source>
        <dbReference type="ARBA" id="ARBA00022801"/>
    </source>
</evidence>
<evidence type="ECO:0000313" key="6">
    <source>
        <dbReference type="EMBL" id="KZO89403.1"/>
    </source>
</evidence>
<evidence type="ECO:0000313" key="7">
    <source>
        <dbReference type="Proteomes" id="UP000076738"/>
    </source>
</evidence>
<proteinExistence type="predicted"/>
<protein>
    <submittedName>
        <fullName evidence="6">p-loop containing nucleoside triphosphate hydrolase protein</fullName>
    </submittedName>
</protein>
<dbReference type="InterPro" id="IPR050628">
    <property type="entry name" value="SNF2_RAD54_helicase_TF"/>
</dbReference>
<keyword evidence="3" id="KW-0067">ATP-binding</keyword>
<dbReference type="GO" id="GO:0016787">
    <property type="term" value="F:hydrolase activity"/>
    <property type="evidence" value="ECO:0007669"/>
    <property type="project" value="UniProtKB-KW"/>
</dbReference>
<dbReference type="GO" id="GO:0005524">
    <property type="term" value="F:ATP binding"/>
    <property type="evidence" value="ECO:0007669"/>
    <property type="project" value="UniProtKB-KW"/>
</dbReference>
<evidence type="ECO:0000259" key="5">
    <source>
        <dbReference type="PROSITE" id="PS51194"/>
    </source>
</evidence>
<dbReference type="GO" id="GO:0006281">
    <property type="term" value="P:DNA repair"/>
    <property type="evidence" value="ECO:0007669"/>
    <property type="project" value="TreeGrafter"/>
</dbReference>
<dbReference type="OrthoDB" id="448448at2759"/>
<dbReference type="AlphaFoldDB" id="A0A167FE41"/>
<feature type="domain" description="Helicase C-terminal" evidence="5">
    <location>
        <begin position="80"/>
        <end position="246"/>
    </location>
</feature>
<evidence type="ECO:0000256" key="4">
    <source>
        <dbReference type="SAM" id="MobiDB-lite"/>
    </source>
</evidence>
<keyword evidence="7" id="KW-1185">Reference proteome</keyword>
<dbReference type="PANTHER" id="PTHR45626">
    <property type="entry name" value="TRANSCRIPTION TERMINATION FACTOR 2-RELATED"/>
    <property type="match status" value="1"/>
</dbReference>
<dbReference type="PANTHER" id="PTHR45626:SF22">
    <property type="entry name" value="DNA REPAIR PROTEIN RAD5"/>
    <property type="match status" value="1"/>
</dbReference>